<keyword evidence="3" id="KW-1185">Reference proteome</keyword>
<organism evidence="2 3">
    <name type="scientific">Pedobacter nyackensis</name>
    <dbReference type="NCBI Taxonomy" id="475255"/>
    <lineage>
        <taxon>Bacteria</taxon>
        <taxon>Pseudomonadati</taxon>
        <taxon>Bacteroidota</taxon>
        <taxon>Sphingobacteriia</taxon>
        <taxon>Sphingobacteriales</taxon>
        <taxon>Sphingobacteriaceae</taxon>
        <taxon>Pedobacter</taxon>
    </lineage>
</organism>
<proteinExistence type="predicted"/>
<reference evidence="2 3" key="1">
    <citation type="submission" date="2017-04" db="EMBL/GenBank/DDBJ databases">
        <authorList>
            <person name="Afonso C.L."/>
            <person name="Miller P.J."/>
            <person name="Scott M.A."/>
            <person name="Spackman E."/>
            <person name="Goraichik I."/>
            <person name="Dimitrov K.M."/>
            <person name="Suarez D.L."/>
            <person name="Swayne D.E."/>
        </authorList>
    </citation>
    <scope>NUCLEOTIDE SEQUENCE [LARGE SCALE GENOMIC DNA]</scope>
    <source>
        <strain evidence="2 3">DSM 19625</strain>
    </source>
</reference>
<feature type="transmembrane region" description="Helical" evidence="1">
    <location>
        <begin position="143"/>
        <end position="166"/>
    </location>
</feature>
<name>A0A1W2AR39_9SPHI</name>
<dbReference type="RefSeq" id="WP_084287386.1">
    <property type="nucleotide sequence ID" value="NZ_FWYB01000001.1"/>
</dbReference>
<feature type="transmembrane region" description="Helical" evidence="1">
    <location>
        <begin position="49"/>
        <end position="66"/>
    </location>
</feature>
<dbReference type="AlphaFoldDB" id="A0A1W2AR39"/>
<protein>
    <submittedName>
        <fullName evidence="2">Uncharacterized protein</fullName>
    </submittedName>
</protein>
<keyword evidence="1" id="KW-0472">Membrane</keyword>
<keyword evidence="1" id="KW-1133">Transmembrane helix</keyword>
<evidence type="ECO:0000313" key="3">
    <source>
        <dbReference type="Proteomes" id="UP000192678"/>
    </source>
</evidence>
<evidence type="ECO:0000256" key="1">
    <source>
        <dbReference type="SAM" id="Phobius"/>
    </source>
</evidence>
<dbReference type="Proteomes" id="UP000192678">
    <property type="component" value="Unassembled WGS sequence"/>
</dbReference>
<dbReference type="STRING" id="475255.SAMN04488101_101850"/>
<dbReference type="EMBL" id="FWYB01000001">
    <property type="protein sequence ID" value="SMC62982.1"/>
    <property type="molecule type" value="Genomic_DNA"/>
</dbReference>
<feature type="transmembrane region" description="Helical" evidence="1">
    <location>
        <begin position="12"/>
        <end position="29"/>
    </location>
</feature>
<sequence>MKFWNGFSIFRIIYLLFFAIGLPLILHYAGNHHQSDYQMINTSASEAFVLLGVGTALWFIVFIYYIKEFLINLLLKKNGTIRLLEHGGKRKGTVSEEFDFADLKSYQRRFEEGNTIRIMLDREFKSTDIGIDRQVVKSNIKTIVLTVIGLLLLIGLAAGILVYTYINESRGYGWRYLYFWHPYIIIPGSFILYSFFLFDITNSVFSKYLGTSVKP</sequence>
<keyword evidence="1" id="KW-0812">Transmembrane</keyword>
<feature type="transmembrane region" description="Helical" evidence="1">
    <location>
        <begin position="178"/>
        <end position="198"/>
    </location>
</feature>
<dbReference type="OrthoDB" id="762735at2"/>
<gene>
    <name evidence="2" type="ORF">SAMN04488101_101850</name>
</gene>
<accession>A0A1W2AR39</accession>
<evidence type="ECO:0000313" key="2">
    <source>
        <dbReference type="EMBL" id="SMC62982.1"/>
    </source>
</evidence>